<evidence type="ECO:0000256" key="2">
    <source>
        <dbReference type="ARBA" id="ARBA00005417"/>
    </source>
</evidence>
<keyword evidence="3" id="KW-0813">Transport</keyword>
<dbReference type="Pfam" id="PF08352">
    <property type="entry name" value="oligo_HPY"/>
    <property type="match status" value="1"/>
</dbReference>
<dbReference type="EMBL" id="CP036289">
    <property type="protein sequence ID" value="QDU76972.1"/>
    <property type="molecule type" value="Genomic_DNA"/>
</dbReference>
<dbReference type="InterPro" id="IPR027417">
    <property type="entry name" value="P-loop_NTPase"/>
</dbReference>
<dbReference type="PROSITE" id="PS50893">
    <property type="entry name" value="ABC_TRANSPORTER_2"/>
    <property type="match status" value="1"/>
</dbReference>
<gene>
    <name evidence="9" type="primary">oppD</name>
    <name evidence="9" type="ORF">Pan97_40310</name>
</gene>
<dbReference type="InterPro" id="IPR003593">
    <property type="entry name" value="AAA+_ATPase"/>
</dbReference>
<dbReference type="InterPro" id="IPR017871">
    <property type="entry name" value="ABC_transporter-like_CS"/>
</dbReference>
<dbReference type="InterPro" id="IPR003439">
    <property type="entry name" value="ABC_transporter-like_ATP-bd"/>
</dbReference>
<dbReference type="GO" id="GO:0005524">
    <property type="term" value="F:ATP binding"/>
    <property type="evidence" value="ECO:0007669"/>
    <property type="project" value="UniProtKB-KW"/>
</dbReference>
<dbReference type="GO" id="GO:0015833">
    <property type="term" value="P:peptide transport"/>
    <property type="evidence" value="ECO:0007669"/>
    <property type="project" value="InterPro"/>
</dbReference>
<dbReference type="FunFam" id="3.40.50.300:FF:000016">
    <property type="entry name" value="Oligopeptide ABC transporter ATP-binding component"/>
    <property type="match status" value="1"/>
</dbReference>
<keyword evidence="10" id="KW-1185">Reference proteome</keyword>
<comment type="similarity">
    <text evidence="2">Belongs to the ABC transporter superfamily.</text>
</comment>
<evidence type="ECO:0000256" key="6">
    <source>
        <dbReference type="ARBA" id="ARBA00022840"/>
    </source>
</evidence>
<dbReference type="Pfam" id="PF00005">
    <property type="entry name" value="ABC_tran"/>
    <property type="match status" value="1"/>
</dbReference>
<dbReference type="AlphaFoldDB" id="A0A518CCN2"/>
<evidence type="ECO:0000256" key="3">
    <source>
        <dbReference type="ARBA" id="ARBA00022448"/>
    </source>
</evidence>
<dbReference type="SMART" id="SM00382">
    <property type="entry name" value="AAA"/>
    <property type="match status" value="1"/>
</dbReference>
<dbReference type="GO" id="GO:0016887">
    <property type="term" value="F:ATP hydrolysis activity"/>
    <property type="evidence" value="ECO:0007669"/>
    <property type="project" value="InterPro"/>
</dbReference>
<feature type="domain" description="ABC transporter" evidence="8">
    <location>
        <begin position="22"/>
        <end position="273"/>
    </location>
</feature>
<dbReference type="CDD" id="cd03257">
    <property type="entry name" value="ABC_NikE_OppD_transporters"/>
    <property type="match status" value="1"/>
</dbReference>
<name>A0A518CCN2_9BACT</name>
<evidence type="ECO:0000259" key="8">
    <source>
        <dbReference type="PROSITE" id="PS50893"/>
    </source>
</evidence>
<evidence type="ECO:0000256" key="1">
    <source>
        <dbReference type="ARBA" id="ARBA00004417"/>
    </source>
</evidence>
<dbReference type="GO" id="GO:0005886">
    <property type="term" value="C:plasma membrane"/>
    <property type="evidence" value="ECO:0007669"/>
    <property type="project" value="UniProtKB-SubCell"/>
</dbReference>
<dbReference type="OrthoDB" id="9806285at2"/>
<keyword evidence="7" id="KW-0472">Membrane</keyword>
<keyword evidence="5" id="KW-0547">Nucleotide-binding</keyword>
<dbReference type="NCBIfam" id="TIGR01727">
    <property type="entry name" value="oligo_HPY"/>
    <property type="match status" value="1"/>
</dbReference>
<dbReference type="PANTHER" id="PTHR43297">
    <property type="entry name" value="OLIGOPEPTIDE TRANSPORT ATP-BINDING PROTEIN APPD"/>
    <property type="match status" value="1"/>
</dbReference>
<comment type="subcellular location">
    <subcellularLocation>
        <location evidence="1">Cell inner membrane</location>
        <topology evidence="1">Peripheral membrane protein</topology>
    </subcellularLocation>
</comment>
<dbReference type="PANTHER" id="PTHR43297:SF2">
    <property type="entry name" value="DIPEPTIDE TRANSPORT ATP-BINDING PROTEIN DPPD"/>
    <property type="match status" value="1"/>
</dbReference>
<dbReference type="InterPro" id="IPR013563">
    <property type="entry name" value="Oligopep_ABC_C"/>
</dbReference>
<protein>
    <submittedName>
        <fullName evidence="9">Oligopeptide transport ATP-binding protein OppD</fullName>
    </submittedName>
</protein>
<dbReference type="SUPFAM" id="SSF52540">
    <property type="entry name" value="P-loop containing nucleoside triphosphate hydrolases"/>
    <property type="match status" value="1"/>
</dbReference>
<dbReference type="Proteomes" id="UP000318626">
    <property type="component" value="Chromosome"/>
</dbReference>
<evidence type="ECO:0000256" key="7">
    <source>
        <dbReference type="ARBA" id="ARBA00023136"/>
    </source>
</evidence>
<dbReference type="InterPro" id="IPR050388">
    <property type="entry name" value="ABC_Ni/Peptide_Import"/>
</dbReference>
<accession>A0A518CCN2</accession>
<organism evidence="9 10">
    <name type="scientific">Bremerella volcania</name>
    <dbReference type="NCBI Taxonomy" id="2527984"/>
    <lineage>
        <taxon>Bacteria</taxon>
        <taxon>Pseudomonadati</taxon>
        <taxon>Planctomycetota</taxon>
        <taxon>Planctomycetia</taxon>
        <taxon>Pirellulales</taxon>
        <taxon>Pirellulaceae</taxon>
        <taxon>Bremerella</taxon>
    </lineage>
</organism>
<dbReference type="RefSeq" id="WP_144975512.1">
    <property type="nucleotide sequence ID" value="NZ_CP036289.1"/>
</dbReference>
<evidence type="ECO:0000256" key="5">
    <source>
        <dbReference type="ARBA" id="ARBA00022741"/>
    </source>
</evidence>
<proteinExistence type="inferred from homology"/>
<reference evidence="10" key="1">
    <citation type="submission" date="2019-02" db="EMBL/GenBank/DDBJ databases">
        <title>Deep-cultivation of Planctomycetes and their phenomic and genomic characterization uncovers novel biology.</title>
        <authorList>
            <person name="Wiegand S."/>
            <person name="Jogler M."/>
            <person name="Boedeker C."/>
            <person name="Pinto D."/>
            <person name="Vollmers J."/>
            <person name="Rivas-Marin E."/>
            <person name="Kohn T."/>
            <person name="Peeters S.H."/>
            <person name="Heuer A."/>
            <person name="Rast P."/>
            <person name="Oberbeckmann S."/>
            <person name="Bunk B."/>
            <person name="Jeske O."/>
            <person name="Meyerdierks A."/>
            <person name="Storesund J.E."/>
            <person name="Kallscheuer N."/>
            <person name="Luecker S."/>
            <person name="Lage O.M."/>
            <person name="Pohl T."/>
            <person name="Merkel B.J."/>
            <person name="Hornburger P."/>
            <person name="Mueller R.-W."/>
            <person name="Bruemmer F."/>
            <person name="Labrenz M."/>
            <person name="Spormann A.M."/>
            <person name="Op den Camp H."/>
            <person name="Overmann J."/>
            <person name="Amann R."/>
            <person name="Jetten M.S.M."/>
            <person name="Mascher T."/>
            <person name="Medema M.H."/>
            <person name="Devos D.P."/>
            <person name="Kaster A.-K."/>
            <person name="Ovreas L."/>
            <person name="Rohde M."/>
            <person name="Galperin M.Y."/>
            <person name="Jogler C."/>
        </authorList>
    </citation>
    <scope>NUCLEOTIDE SEQUENCE [LARGE SCALE GENOMIC DNA]</scope>
    <source>
        <strain evidence="10">Pan97</strain>
    </source>
</reference>
<keyword evidence="6 9" id="KW-0067">ATP-binding</keyword>
<keyword evidence="4" id="KW-1003">Cell membrane</keyword>
<dbReference type="KEGG" id="bvo:Pan97_40310"/>
<evidence type="ECO:0000313" key="9">
    <source>
        <dbReference type="EMBL" id="QDU76972.1"/>
    </source>
</evidence>
<dbReference type="Gene3D" id="3.40.50.300">
    <property type="entry name" value="P-loop containing nucleotide triphosphate hydrolases"/>
    <property type="match status" value="1"/>
</dbReference>
<evidence type="ECO:0000313" key="10">
    <source>
        <dbReference type="Proteomes" id="UP000318626"/>
    </source>
</evidence>
<dbReference type="PROSITE" id="PS00211">
    <property type="entry name" value="ABC_TRANSPORTER_1"/>
    <property type="match status" value="1"/>
</dbReference>
<evidence type="ECO:0000256" key="4">
    <source>
        <dbReference type="ARBA" id="ARBA00022475"/>
    </source>
</evidence>
<sequence length="356" mass="38909">MTGETTSVSSESKPSGTGKVLLEVRDLAVEFRTEDGIFKAVRGVDFDLRAGETLGIVGESGSGKSVTNLAMLGLIPQPPGKITSGSAMYNGRDLLKMSDKELAAIRGNRIAMIFQDPMTTLNPFLTIDEQLTEVTRKHLGLSYKDALDRAIEMLEKVGIPGAKRRVFNYPHEFSGGMRQRVVIAMALSCDPEILIADEPTTALDVTIQAQILELMQKLQEEHNTAIVMITHDLGVIANTATDVLVMYAGRKVEQAKVHDLFADPRHPYTLGLLNSIPRIDEEVGAQLSPVAGQPPDMSEHIPGCSFYPRCPYRVNDCQKIDPPLVQVDTGTWHACIRDVTQLDPPVSSTATNERLS</sequence>